<dbReference type="EMBL" id="CP002193">
    <property type="protein sequence ID" value="AFD27550.1"/>
    <property type="molecule type" value="Genomic_DNA"/>
</dbReference>
<reference evidence="2 3" key="1">
    <citation type="journal article" date="2012" name="PLoS ONE">
        <title>Genome sequence and transcriptome analysis of the radioresistant bacterium Deinococcus gobiensis: insights into the extreme environmental adaptations.</title>
        <authorList>
            <person name="Yuan M."/>
            <person name="Chen M."/>
            <person name="Zhang W."/>
            <person name="Lu W."/>
            <person name="Wang J."/>
            <person name="Yang M."/>
            <person name="Zhao P."/>
            <person name="Tang R."/>
            <person name="Li X."/>
            <person name="Hao Y."/>
            <person name="Zhou Z."/>
            <person name="Zhan Y."/>
            <person name="Yu H."/>
            <person name="Teng C."/>
            <person name="Yan Y."/>
            <person name="Ping S."/>
            <person name="Wang Y."/>
            <person name="Lin M."/>
        </authorList>
    </citation>
    <scope>NUCLEOTIDE SEQUENCE [LARGE SCALE GENOMIC DNA]</scope>
    <source>
        <strain evidence="3">DSM 21396 / JCM 16679 / CGMCC 1.7299 / I-0</strain>
        <plasmid evidence="2">P2</plasmid>
    </source>
</reference>
<keyword evidence="2" id="KW-0614">Plasmid</keyword>
<name>H8H203_DEIGI</name>
<dbReference type="HOGENOM" id="CLU_1649357_0_0_0"/>
<dbReference type="Proteomes" id="UP000007575">
    <property type="component" value="Plasmid P2"/>
</dbReference>
<accession>H8H203</accession>
<evidence type="ECO:0000256" key="1">
    <source>
        <dbReference type="SAM" id="MobiDB-lite"/>
    </source>
</evidence>
<organism evidence="2 3">
    <name type="scientific">Deinococcus gobiensis (strain DSM 21396 / JCM 16679 / CGMCC 1.7299 / I-0)</name>
    <dbReference type="NCBI Taxonomy" id="745776"/>
    <lineage>
        <taxon>Bacteria</taxon>
        <taxon>Thermotogati</taxon>
        <taxon>Deinococcota</taxon>
        <taxon>Deinococci</taxon>
        <taxon>Deinococcales</taxon>
        <taxon>Deinococcaceae</taxon>
        <taxon>Deinococcus</taxon>
    </lineage>
</organism>
<proteinExistence type="predicted"/>
<dbReference type="KEGG" id="dgo:DGo_PB0281"/>
<sequence length="160" mass="17355">MTPTAPTAPALILAAWWAGFLTRTVPQDHGDDSDVGELTTTLMLILAVHDRHTPEEAVRFETALAQQFQAQLDRHGFCEAWTDYRPSPVLCVAATLARISLSDVSLPIKSGSAGSADQVKVKQGYRGEWRSIWTRHSTITRSPLASNSSQDGTEGQPASP</sequence>
<gene>
    <name evidence="2" type="ordered locus">DGo_PB0281</name>
</gene>
<evidence type="ECO:0000313" key="3">
    <source>
        <dbReference type="Proteomes" id="UP000007575"/>
    </source>
</evidence>
<dbReference type="RefSeq" id="WP_014686645.1">
    <property type="nucleotide sequence ID" value="NC_017791.1"/>
</dbReference>
<feature type="region of interest" description="Disordered" evidence="1">
    <location>
        <begin position="140"/>
        <end position="160"/>
    </location>
</feature>
<dbReference type="AlphaFoldDB" id="H8H203"/>
<protein>
    <submittedName>
        <fullName evidence="2">Uncharacterized protein</fullName>
    </submittedName>
</protein>
<keyword evidence="3" id="KW-1185">Reference proteome</keyword>
<evidence type="ECO:0000313" key="2">
    <source>
        <dbReference type="EMBL" id="AFD27550.1"/>
    </source>
</evidence>
<geneLocation type="plasmid" evidence="2 3">
    <name>P2</name>
</geneLocation>